<keyword evidence="1" id="KW-0677">Repeat</keyword>
<accession>A0ABR3WJR4</accession>
<evidence type="ECO:0000313" key="3">
    <source>
        <dbReference type="EMBL" id="KAL1863897.1"/>
    </source>
</evidence>
<keyword evidence="4" id="KW-1185">Reference proteome</keyword>
<protein>
    <recommendedName>
        <fullName evidence="5">Ankyrin repeat protein</fullName>
    </recommendedName>
</protein>
<dbReference type="InterPro" id="IPR002110">
    <property type="entry name" value="Ankyrin_rpt"/>
</dbReference>
<dbReference type="InterPro" id="IPR036770">
    <property type="entry name" value="Ankyrin_rpt-contain_sf"/>
</dbReference>
<evidence type="ECO:0000256" key="2">
    <source>
        <dbReference type="ARBA" id="ARBA00023043"/>
    </source>
</evidence>
<evidence type="ECO:0000313" key="4">
    <source>
        <dbReference type="Proteomes" id="UP001583177"/>
    </source>
</evidence>
<evidence type="ECO:0000256" key="1">
    <source>
        <dbReference type="ARBA" id="ARBA00022737"/>
    </source>
</evidence>
<dbReference type="Gene3D" id="1.25.40.20">
    <property type="entry name" value="Ankyrin repeat-containing domain"/>
    <property type="match status" value="1"/>
</dbReference>
<proteinExistence type="predicted"/>
<comment type="caution">
    <text evidence="3">The sequence shown here is derived from an EMBL/GenBank/DDBJ whole genome shotgun (WGS) entry which is preliminary data.</text>
</comment>
<dbReference type="Proteomes" id="UP001583177">
    <property type="component" value="Unassembled WGS sequence"/>
</dbReference>
<sequence>MPLYGLFQDIIQKDAKKIDELVRIVQIVFCARRPLHPEELYVLLHQAYDVPFDPNETPDVFVIKHVLEVSKGLAEVTKSKEPTVQFIHETVREFLRDGGLRSISTQSVDRDGHETLKVSCLKQIISPVSGHLDLLAEYRRGGDYRNTRVHKVTKGRQESFREQANHVFPFLEYASRNVLFHANEAEAMGVRQRKFLESFPIQEWIPIHNLFEKFNKRRCGPTTPILYILAEHGCVHIIKNIEQFRGQYAQKVKANEFPSALSCAIYNGHLDTAWTMVGLDAKNRPPNIEVPLRGDYQPSLILLLLQLGDVSLTRKVLEDLHATNAPVPPSINLELLKSAEMIDLVLEMSLIVPEFPAVGYRHTQPQAGQEIPRPVASNTNLTFIRRAIYEDPRLLKSKAWGGKTMLDFAVKNRMKPLISLYIELSDGGQSDANAALHCAAKHDNFEIVRWVRRFNPNIRSQNENGRTALHLAVRFFYAETGDTIRYLLSEEPSCANVHDFEGITALAIAAQSHNLDRIFQRGVTTSIFEAFIEAGADANAMVKCYTCRKHQLPLGTHTAIHGDRSSFRAVACNDRVDLHRRDSFGRTALSWCFAYQHGAQYQRKSPVQSEFWQDYVGLVLLQQPGVDVNSRDDSGYTILEHFIRRPSSLTESFVSIFFQFKGLDSNLQTSDGQHPLELIITLYNTWPNEFGDIDSYASKFTRHTVEGAGEEMQQEFNKHLIQALEYLLGTGKVDNNVRLRCADQAAPELKSIILRS</sequence>
<dbReference type="SMART" id="SM00248">
    <property type="entry name" value="ANK"/>
    <property type="match status" value="4"/>
</dbReference>
<name>A0ABR3WJR4_9PEZI</name>
<dbReference type="Pfam" id="PF12796">
    <property type="entry name" value="Ank_2"/>
    <property type="match status" value="1"/>
</dbReference>
<evidence type="ECO:0008006" key="5">
    <source>
        <dbReference type="Google" id="ProtNLM"/>
    </source>
</evidence>
<dbReference type="PANTHER" id="PTHR24198">
    <property type="entry name" value="ANKYRIN REPEAT AND PROTEIN KINASE DOMAIN-CONTAINING PROTEIN"/>
    <property type="match status" value="1"/>
</dbReference>
<organism evidence="3 4">
    <name type="scientific">Diaporthe australafricana</name>
    <dbReference type="NCBI Taxonomy" id="127596"/>
    <lineage>
        <taxon>Eukaryota</taxon>
        <taxon>Fungi</taxon>
        <taxon>Dikarya</taxon>
        <taxon>Ascomycota</taxon>
        <taxon>Pezizomycotina</taxon>
        <taxon>Sordariomycetes</taxon>
        <taxon>Sordariomycetidae</taxon>
        <taxon>Diaporthales</taxon>
        <taxon>Diaporthaceae</taxon>
        <taxon>Diaporthe</taxon>
    </lineage>
</organism>
<keyword evidence="2" id="KW-0040">ANK repeat</keyword>
<gene>
    <name evidence="3" type="ORF">Daus18300_008046</name>
</gene>
<reference evidence="3 4" key="1">
    <citation type="journal article" date="2024" name="IMA Fungus">
        <title>IMA Genome - F19 : A genome assembly and annotation guide to empower mycologists, including annotated draft genome sequences of Ceratocystis pirilliformis, Diaporthe australafricana, Fusarium ophioides, Paecilomyces lecythidis, and Sporothrix stenoceras.</title>
        <authorList>
            <person name="Aylward J."/>
            <person name="Wilson A.M."/>
            <person name="Visagie C.M."/>
            <person name="Spraker J."/>
            <person name="Barnes I."/>
            <person name="Buitendag C."/>
            <person name="Ceriani C."/>
            <person name="Del Mar Angel L."/>
            <person name="du Plessis D."/>
            <person name="Fuchs T."/>
            <person name="Gasser K."/>
            <person name="Kramer D."/>
            <person name="Li W."/>
            <person name="Munsamy K."/>
            <person name="Piso A."/>
            <person name="Price J.L."/>
            <person name="Sonnekus B."/>
            <person name="Thomas C."/>
            <person name="van der Nest A."/>
            <person name="van Dijk A."/>
            <person name="van Heerden A."/>
            <person name="van Vuuren N."/>
            <person name="Yilmaz N."/>
            <person name="Duong T.A."/>
            <person name="van der Merwe N.A."/>
            <person name="Wingfield M.J."/>
            <person name="Wingfield B.D."/>
        </authorList>
    </citation>
    <scope>NUCLEOTIDE SEQUENCE [LARGE SCALE GENOMIC DNA]</scope>
    <source>
        <strain evidence="3 4">CMW 18300</strain>
    </source>
</reference>
<dbReference type="SUPFAM" id="SSF48403">
    <property type="entry name" value="Ankyrin repeat"/>
    <property type="match status" value="1"/>
</dbReference>
<dbReference type="PANTHER" id="PTHR24198:SF165">
    <property type="entry name" value="ANKYRIN REPEAT-CONTAINING PROTEIN-RELATED"/>
    <property type="match status" value="1"/>
</dbReference>
<dbReference type="EMBL" id="JAWRVE010000073">
    <property type="protein sequence ID" value="KAL1863897.1"/>
    <property type="molecule type" value="Genomic_DNA"/>
</dbReference>